<protein>
    <recommendedName>
        <fullName evidence="3">NolW-like domain-containing protein</fullName>
    </recommendedName>
</protein>
<accession>A0A8D4VLT8</accession>
<feature type="region of interest" description="Disordered" evidence="1">
    <location>
        <begin position="106"/>
        <end position="140"/>
    </location>
</feature>
<evidence type="ECO:0000256" key="1">
    <source>
        <dbReference type="SAM" id="MobiDB-lite"/>
    </source>
</evidence>
<proteinExistence type="predicted"/>
<reference evidence="4" key="1">
    <citation type="submission" date="2019-06" db="EMBL/GenBank/DDBJ databases">
        <title>Complete genome sequence of Methylogaea oryzae strain JCM16910.</title>
        <authorList>
            <person name="Asakawa S."/>
        </authorList>
    </citation>
    <scope>NUCLEOTIDE SEQUENCE</scope>
    <source>
        <strain evidence="4">E10</strain>
    </source>
</reference>
<dbReference type="Proteomes" id="UP000824988">
    <property type="component" value="Chromosome"/>
</dbReference>
<keyword evidence="2" id="KW-0732">Signal</keyword>
<dbReference type="Gene3D" id="3.30.1370.120">
    <property type="match status" value="1"/>
</dbReference>
<feature type="domain" description="NolW-like" evidence="3">
    <location>
        <begin position="25"/>
        <end position="80"/>
    </location>
</feature>
<evidence type="ECO:0000256" key="2">
    <source>
        <dbReference type="SAM" id="SignalP"/>
    </source>
</evidence>
<evidence type="ECO:0000313" key="5">
    <source>
        <dbReference type="Proteomes" id="UP000824988"/>
    </source>
</evidence>
<dbReference type="InterPro" id="IPR005644">
    <property type="entry name" value="NolW-like"/>
</dbReference>
<dbReference type="GO" id="GO:0009306">
    <property type="term" value="P:protein secretion"/>
    <property type="evidence" value="ECO:0007669"/>
    <property type="project" value="InterPro"/>
</dbReference>
<feature type="chain" id="PRO_5034567577" description="NolW-like domain-containing protein" evidence="2">
    <location>
        <begin position="21"/>
        <end position="275"/>
    </location>
</feature>
<name>A0A8D4VLT8_9GAMM</name>
<evidence type="ECO:0000259" key="3">
    <source>
        <dbReference type="Pfam" id="PF03958"/>
    </source>
</evidence>
<dbReference type="AlphaFoldDB" id="A0A8D4VLT8"/>
<feature type="signal peptide" evidence="2">
    <location>
        <begin position="1"/>
        <end position="20"/>
    </location>
</feature>
<evidence type="ECO:0000313" key="4">
    <source>
        <dbReference type="EMBL" id="BBL70493.1"/>
    </source>
</evidence>
<dbReference type="EMBL" id="AP019782">
    <property type="protein sequence ID" value="BBL70493.1"/>
    <property type="molecule type" value="Genomic_DNA"/>
</dbReference>
<sequence length="275" mass="29692">MRLRFILTVALVLSSHAVAAAPPLEVIPLNHRFAEEMAPLLRPLLAPGDVLVPSGTQLIVQTSPERLAQIRQLLQSLDKSSHRLMITVRQGGNLSREALDAEAGLQGGMSLDGSGQPSLRVRGHFGQTDGEESRNAEQRVQTLEGAPAQIQFGASRPATVQVIDVHGNRVTAAPGIGYQDITTGFAVVARLIGDGNVRVDVTPWSARPDPFDSRNVRNQQASASLQARLGEWVIVGGQNNEQSAQQSQWLGHRYATWSERDTVAIKVEDLDAGKP</sequence>
<dbReference type="KEGG" id="moz:MoryE10_10990"/>
<dbReference type="InterPro" id="IPR038591">
    <property type="entry name" value="NolW-like_sf"/>
</dbReference>
<dbReference type="GO" id="GO:0009279">
    <property type="term" value="C:cell outer membrane"/>
    <property type="evidence" value="ECO:0007669"/>
    <property type="project" value="UniProtKB-SubCell"/>
</dbReference>
<gene>
    <name evidence="4" type="ORF">MoryE10_10990</name>
</gene>
<organism evidence="4 5">
    <name type="scientific">Methylogaea oryzae</name>
    <dbReference type="NCBI Taxonomy" id="1295382"/>
    <lineage>
        <taxon>Bacteria</taxon>
        <taxon>Pseudomonadati</taxon>
        <taxon>Pseudomonadota</taxon>
        <taxon>Gammaproteobacteria</taxon>
        <taxon>Methylococcales</taxon>
        <taxon>Methylococcaceae</taxon>
        <taxon>Methylogaea</taxon>
    </lineage>
</organism>
<dbReference type="Pfam" id="PF03958">
    <property type="entry name" value="Secretin_N"/>
    <property type="match status" value="1"/>
</dbReference>
<keyword evidence="5" id="KW-1185">Reference proteome</keyword>